<accession>A0A1I4ZRF2</accession>
<sequence length="335" mass="36102">MRWIERTWYRPLSLPALLLLPLAGLFALIAMLRRGLYRCGVLKVQHLPVPVVVVGNLTAGGAGKTPLTLHLAQQLAARGWHPGIVSRGYGGKSVTPLAVDAQTDPALCGDEPLLLARASGVPVFVCPDRFAAGQALLMALPDTDVILCDDGLQHYRLARDIELCVVDGARGFGNRLPLPAGPLREPVSRLDSADAVVVNGDGDMLRHERAFRMKLEAGRFYRLADRQVCEQAELSGKTLAAVCGIGNPARFFATLRELGLNFSEHPFPDHHAFAAGDLPDADLILVTEKDAVKLAALPGLGALGDKIRVLPVRARLEPDLAGWLEERIRHGCKAA</sequence>
<evidence type="ECO:0000256" key="12">
    <source>
        <dbReference type="ARBA" id="ARBA00029757"/>
    </source>
</evidence>
<gene>
    <name evidence="13" type="primary">lpxK</name>
    <name evidence="15" type="ORF">SAMN05660284_01681</name>
</gene>
<dbReference type="UniPathway" id="UPA00359">
    <property type="reaction ID" value="UER00482"/>
</dbReference>
<evidence type="ECO:0000256" key="4">
    <source>
        <dbReference type="ARBA" id="ARBA00016436"/>
    </source>
</evidence>
<dbReference type="AlphaFoldDB" id="A0A1I4ZRF2"/>
<comment type="function">
    <text evidence="1 13">Transfers the gamma-phosphate of ATP to the 4'-position of a tetraacyldisaccharide 1-phosphate intermediate (termed DS-1-P) to form tetraacyldisaccharide 1,4'-bis-phosphate (lipid IVA).</text>
</comment>
<dbReference type="GO" id="GO:0005524">
    <property type="term" value="F:ATP binding"/>
    <property type="evidence" value="ECO:0007669"/>
    <property type="project" value="UniProtKB-UniRule"/>
</dbReference>
<dbReference type="GO" id="GO:0009029">
    <property type="term" value="F:lipid-A 4'-kinase activity"/>
    <property type="evidence" value="ECO:0007669"/>
    <property type="project" value="UniProtKB-UniRule"/>
</dbReference>
<evidence type="ECO:0000256" key="2">
    <source>
        <dbReference type="ARBA" id="ARBA00004870"/>
    </source>
</evidence>
<organism evidence="15 16">
    <name type="scientific">Formivibrio citricus</name>
    <dbReference type="NCBI Taxonomy" id="83765"/>
    <lineage>
        <taxon>Bacteria</taxon>
        <taxon>Pseudomonadati</taxon>
        <taxon>Pseudomonadota</taxon>
        <taxon>Betaproteobacteria</taxon>
        <taxon>Neisseriales</taxon>
        <taxon>Chitinibacteraceae</taxon>
        <taxon>Formivibrio</taxon>
    </lineage>
</organism>
<proteinExistence type="inferred from homology"/>
<comment type="similarity">
    <text evidence="13">Belongs to the LpxK family.</text>
</comment>
<dbReference type="HAMAP" id="MF_00409">
    <property type="entry name" value="LpxK"/>
    <property type="match status" value="1"/>
</dbReference>
<dbReference type="GO" id="GO:0009244">
    <property type="term" value="P:lipopolysaccharide core region biosynthetic process"/>
    <property type="evidence" value="ECO:0007669"/>
    <property type="project" value="TreeGrafter"/>
</dbReference>
<dbReference type="InterPro" id="IPR027417">
    <property type="entry name" value="P-loop_NTPase"/>
</dbReference>
<evidence type="ECO:0000256" key="10">
    <source>
        <dbReference type="ARBA" id="ARBA00022840"/>
    </source>
</evidence>
<protein>
    <recommendedName>
        <fullName evidence="4 13">Tetraacyldisaccharide 4'-kinase</fullName>
        <ecNumber evidence="3 13">2.7.1.130</ecNumber>
    </recommendedName>
    <alternativeName>
        <fullName evidence="12 13">Lipid A 4'-kinase</fullName>
    </alternativeName>
</protein>
<dbReference type="PANTHER" id="PTHR42724">
    <property type="entry name" value="TETRAACYLDISACCHARIDE 4'-KINASE"/>
    <property type="match status" value="1"/>
</dbReference>
<feature type="transmembrane region" description="Helical" evidence="14">
    <location>
        <begin position="12"/>
        <end position="32"/>
    </location>
</feature>
<dbReference type="SUPFAM" id="SSF52540">
    <property type="entry name" value="P-loop containing nucleoside triphosphate hydrolases"/>
    <property type="match status" value="1"/>
</dbReference>
<evidence type="ECO:0000313" key="15">
    <source>
        <dbReference type="EMBL" id="SFN52633.1"/>
    </source>
</evidence>
<dbReference type="EMBL" id="FOVE01000011">
    <property type="protein sequence ID" value="SFN52633.1"/>
    <property type="molecule type" value="Genomic_DNA"/>
</dbReference>
<evidence type="ECO:0000256" key="9">
    <source>
        <dbReference type="ARBA" id="ARBA00022777"/>
    </source>
</evidence>
<evidence type="ECO:0000256" key="8">
    <source>
        <dbReference type="ARBA" id="ARBA00022741"/>
    </source>
</evidence>
<keyword evidence="16" id="KW-1185">Reference proteome</keyword>
<keyword evidence="6 13" id="KW-0441">Lipid A biosynthesis</keyword>
<evidence type="ECO:0000256" key="14">
    <source>
        <dbReference type="SAM" id="Phobius"/>
    </source>
</evidence>
<evidence type="ECO:0000256" key="7">
    <source>
        <dbReference type="ARBA" id="ARBA00022679"/>
    </source>
</evidence>
<keyword evidence="8 13" id="KW-0547">Nucleotide-binding</keyword>
<dbReference type="GO" id="GO:0005886">
    <property type="term" value="C:plasma membrane"/>
    <property type="evidence" value="ECO:0007669"/>
    <property type="project" value="TreeGrafter"/>
</dbReference>
<keyword evidence="14" id="KW-1133">Transmembrane helix</keyword>
<reference evidence="16" key="1">
    <citation type="submission" date="2016-10" db="EMBL/GenBank/DDBJ databases">
        <authorList>
            <person name="Varghese N."/>
            <person name="Submissions S."/>
        </authorList>
    </citation>
    <scope>NUCLEOTIDE SEQUENCE [LARGE SCALE GENOMIC DNA]</scope>
    <source>
        <strain evidence="16">DSM 6150</strain>
    </source>
</reference>
<dbReference type="EC" id="2.7.1.130" evidence="3 13"/>
<dbReference type="PANTHER" id="PTHR42724:SF1">
    <property type="entry name" value="TETRAACYLDISACCHARIDE 4'-KINASE, MITOCHONDRIAL-RELATED"/>
    <property type="match status" value="1"/>
</dbReference>
<keyword evidence="14" id="KW-0812">Transmembrane</keyword>
<keyword evidence="10 13" id="KW-0067">ATP-binding</keyword>
<dbReference type="GO" id="GO:0009245">
    <property type="term" value="P:lipid A biosynthetic process"/>
    <property type="evidence" value="ECO:0007669"/>
    <property type="project" value="UniProtKB-UniRule"/>
</dbReference>
<dbReference type="STRING" id="83765.SAMN05660284_01681"/>
<dbReference type="OrthoDB" id="9766423at2"/>
<evidence type="ECO:0000256" key="6">
    <source>
        <dbReference type="ARBA" id="ARBA00022556"/>
    </source>
</evidence>
<evidence type="ECO:0000256" key="13">
    <source>
        <dbReference type="HAMAP-Rule" id="MF_00409"/>
    </source>
</evidence>
<dbReference type="InterPro" id="IPR003758">
    <property type="entry name" value="LpxK"/>
</dbReference>
<dbReference type="NCBIfam" id="TIGR00682">
    <property type="entry name" value="lpxK"/>
    <property type="match status" value="1"/>
</dbReference>
<keyword evidence="7 13" id="KW-0808">Transferase</keyword>
<comment type="pathway">
    <text evidence="2 13">Glycolipid biosynthesis; lipid IV(A) biosynthesis; lipid IV(A) from (3R)-3-hydroxytetradecanoyl-[acyl-carrier-protein] and UDP-N-acetyl-alpha-D-glucosamine: step 6/6.</text>
</comment>
<dbReference type="Proteomes" id="UP000242869">
    <property type="component" value="Unassembled WGS sequence"/>
</dbReference>
<name>A0A1I4ZRF2_9NEIS</name>
<evidence type="ECO:0000313" key="16">
    <source>
        <dbReference type="Proteomes" id="UP000242869"/>
    </source>
</evidence>
<evidence type="ECO:0000256" key="11">
    <source>
        <dbReference type="ARBA" id="ARBA00023098"/>
    </source>
</evidence>
<keyword evidence="11 13" id="KW-0443">Lipid metabolism</keyword>
<dbReference type="Pfam" id="PF02606">
    <property type="entry name" value="LpxK"/>
    <property type="match status" value="1"/>
</dbReference>
<keyword evidence="5 13" id="KW-0444">Lipid biosynthesis</keyword>
<evidence type="ECO:0000256" key="3">
    <source>
        <dbReference type="ARBA" id="ARBA00012071"/>
    </source>
</evidence>
<feature type="binding site" evidence="13">
    <location>
        <begin position="58"/>
        <end position="65"/>
    </location>
    <ligand>
        <name>ATP</name>
        <dbReference type="ChEBI" id="CHEBI:30616"/>
    </ligand>
</feature>
<keyword evidence="14" id="KW-0472">Membrane</keyword>
<evidence type="ECO:0000256" key="5">
    <source>
        <dbReference type="ARBA" id="ARBA00022516"/>
    </source>
</evidence>
<dbReference type="RefSeq" id="WP_091194424.1">
    <property type="nucleotide sequence ID" value="NZ_FOVE01000011.1"/>
</dbReference>
<comment type="catalytic activity">
    <reaction evidence="13">
        <text>a lipid A disaccharide + ATP = a lipid IVA + ADP + H(+)</text>
        <dbReference type="Rhea" id="RHEA:67840"/>
        <dbReference type="ChEBI" id="CHEBI:15378"/>
        <dbReference type="ChEBI" id="CHEBI:30616"/>
        <dbReference type="ChEBI" id="CHEBI:176343"/>
        <dbReference type="ChEBI" id="CHEBI:176425"/>
        <dbReference type="ChEBI" id="CHEBI:456216"/>
        <dbReference type="EC" id="2.7.1.130"/>
    </reaction>
</comment>
<evidence type="ECO:0000256" key="1">
    <source>
        <dbReference type="ARBA" id="ARBA00002274"/>
    </source>
</evidence>
<keyword evidence="9 13" id="KW-0418">Kinase</keyword>